<reference evidence="10 11" key="1">
    <citation type="journal article" date="2014" name="Genome Biol. Evol.">
        <title>Genome degeneration and adaptation in a nascent stage of symbiosis.</title>
        <authorList>
            <person name="Oakeson K.F."/>
            <person name="Gil R."/>
            <person name="Clayton A.L."/>
            <person name="Dunn D.M."/>
            <person name="von Niederhausern A.C."/>
            <person name="Hamil C."/>
            <person name="Aoyagi A."/>
            <person name="Duval B."/>
            <person name="Baca A."/>
            <person name="Silva F.J."/>
            <person name="Vallier A."/>
            <person name="Jackson D.G."/>
            <person name="Latorre A."/>
            <person name="Weiss R.B."/>
            <person name="Heddi A."/>
            <person name="Moya A."/>
            <person name="Dale C."/>
        </authorList>
    </citation>
    <scope>NUCLEOTIDE SEQUENCE [LARGE SCALE GENOMIC DNA]</scope>
    <source>
        <strain evidence="11">none</strain>
    </source>
</reference>
<dbReference type="AlphaFoldDB" id="W0HJM5"/>
<dbReference type="PATRIC" id="fig|2342.5.peg.2278"/>
<dbReference type="EC" id="2.7.7.7" evidence="1"/>
<proteinExistence type="predicted"/>
<evidence type="ECO:0000259" key="8">
    <source>
        <dbReference type="Pfam" id="PF09115"/>
    </source>
</evidence>
<comment type="catalytic activity">
    <reaction evidence="7">
        <text>DNA(n) + a 2'-deoxyribonucleoside 5'-triphosphate = DNA(n+1) + diphosphate</text>
        <dbReference type="Rhea" id="RHEA:22508"/>
        <dbReference type="Rhea" id="RHEA-COMP:17339"/>
        <dbReference type="Rhea" id="RHEA-COMP:17340"/>
        <dbReference type="ChEBI" id="CHEBI:33019"/>
        <dbReference type="ChEBI" id="CHEBI:61560"/>
        <dbReference type="ChEBI" id="CHEBI:173112"/>
        <dbReference type="EC" id="2.7.7.7"/>
    </reaction>
</comment>
<dbReference type="HOGENOM" id="CLU_006229_4_3_6"/>
<dbReference type="InterPro" id="IPR004622">
    <property type="entry name" value="DNA_pol_HolB"/>
</dbReference>
<dbReference type="InterPro" id="IPR050238">
    <property type="entry name" value="DNA_Rep/Repair_Clamp_Loader"/>
</dbReference>
<evidence type="ECO:0000256" key="7">
    <source>
        <dbReference type="ARBA" id="ARBA00049244"/>
    </source>
</evidence>
<evidence type="ECO:0000256" key="2">
    <source>
        <dbReference type="ARBA" id="ARBA00014363"/>
    </source>
</evidence>
<dbReference type="InterPro" id="IPR027417">
    <property type="entry name" value="P-loop_NTPase"/>
</dbReference>
<dbReference type="Pfam" id="PF21500">
    <property type="entry name" value="HolB_lid"/>
    <property type="match status" value="1"/>
</dbReference>
<dbReference type="NCBIfam" id="TIGR00678">
    <property type="entry name" value="holB"/>
    <property type="match status" value="1"/>
</dbReference>
<dbReference type="GO" id="GO:0008408">
    <property type="term" value="F:3'-5' exonuclease activity"/>
    <property type="evidence" value="ECO:0007669"/>
    <property type="project" value="InterPro"/>
</dbReference>
<evidence type="ECO:0000256" key="3">
    <source>
        <dbReference type="ARBA" id="ARBA00022679"/>
    </source>
</evidence>
<evidence type="ECO:0000256" key="5">
    <source>
        <dbReference type="ARBA" id="ARBA00022705"/>
    </source>
</evidence>
<dbReference type="RefSeq" id="WP_025245448.1">
    <property type="nucleotide sequence ID" value="NZ_CP006568.1"/>
</dbReference>
<dbReference type="SUPFAM" id="SSF48019">
    <property type="entry name" value="post-AAA+ oligomerization domain-like"/>
    <property type="match status" value="1"/>
</dbReference>
<dbReference type="InterPro" id="IPR048731">
    <property type="entry name" value="HolB_lid-gammaproteobact"/>
</dbReference>
<evidence type="ECO:0000313" key="10">
    <source>
        <dbReference type="EMBL" id="AHF74036.1"/>
    </source>
</evidence>
<evidence type="ECO:0000256" key="1">
    <source>
        <dbReference type="ARBA" id="ARBA00012417"/>
    </source>
</evidence>
<dbReference type="GO" id="GO:0003887">
    <property type="term" value="F:DNA-directed DNA polymerase activity"/>
    <property type="evidence" value="ECO:0007669"/>
    <property type="project" value="UniProtKB-KW"/>
</dbReference>
<accession>W0HJM5</accession>
<dbReference type="PANTHER" id="PTHR11669">
    <property type="entry name" value="REPLICATION FACTOR C / DNA POLYMERASE III GAMMA-TAU SUBUNIT"/>
    <property type="match status" value="1"/>
</dbReference>
<dbReference type="GO" id="GO:0006261">
    <property type="term" value="P:DNA-templated DNA replication"/>
    <property type="evidence" value="ECO:0007669"/>
    <property type="project" value="TreeGrafter"/>
</dbReference>
<keyword evidence="4 10" id="KW-0548">Nucleotidyltransferase</keyword>
<keyword evidence="11" id="KW-1185">Reference proteome</keyword>
<gene>
    <name evidence="10" type="primary">holB</name>
    <name evidence="10" type="ORF">SOPEG_2152</name>
</gene>
<evidence type="ECO:0000256" key="4">
    <source>
        <dbReference type="ARBA" id="ARBA00022695"/>
    </source>
</evidence>
<keyword evidence="5" id="KW-0235">DNA replication</keyword>
<sequence>MKWYPWLNAPYRQILSRYQQGRGHHALLLHSQPGNGEASLCYALSRWLMCRQPDGSKSCGVCHSCRLMMAGNHPDFYQPEPEKGRQTLGVDSIRAIIDSVYGRARQGGVKVVWLPHAEQLTEQAANALLKTLEEPPEDTYFLLVCETPARLLPTLRSRCLYWPLPAPNEALGLRWLRQAGFDDSLSACTALRLCANAPLAAEALLQPARWQARLALCEALQDALTNGDFLALLPALYRDKDDDPLHWLLSLLTDALKWQQGAQEFLVNADRTSLVTALAARWPAGVLHAQWQQWLLCLRQCQEISGVNRELLLTHHLLNWKQGVAHTYASQ</sequence>
<dbReference type="InterPro" id="IPR008921">
    <property type="entry name" value="DNA_pol3_clamp-load_cplx_C"/>
</dbReference>
<keyword evidence="3 10" id="KW-0808">Transferase</keyword>
<dbReference type="Pfam" id="PF13177">
    <property type="entry name" value="DNA_pol3_delta2"/>
    <property type="match status" value="1"/>
</dbReference>
<dbReference type="SUPFAM" id="SSF52540">
    <property type="entry name" value="P-loop containing nucleoside triphosphate hydrolases"/>
    <property type="match status" value="1"/>
</dbReference>
<dbReference type="eggNOG" id="COG0470">
    <property type="taxonomic scope" value="Bacteria"/>
</dbReference>
<dbReference type="Gene3D" id="1.20.272.10">
    <property type="match status" value="1"/>
</dbReference>
<dbReference type="PANTHER" id="PTHR11669:SF8">
    <property type="entry name" value="DNA POLYMERASE III SUBUNIT DELTA"/>
    <property type="match status" value="1"/>
</dbReference>
<feature type="domain" description="DNA polymerase III subunit delta' AAA+ ATPase lid" evidence="9">
    <location>
        <begin position="167"/>
        <end position="206"/>
    </location>
</feature>
<protein>
    <recommendedName>
        <fullName evidence="2">DNA polymerase III subunit delta'</fullName>
        <ecNumber evidence="1">2.7.7.7</ecNumber>
    </recommendedName>
</protein>
<evidence type="ECO:0000313" key="11">
    <source>
        <dbReference type="Proteomes" id="UP000019025"/>
    </source>
</evidence>
<feature type="domain" description="DNA polymerase III delta subunit C-terminal" evidence="8">
    <location>
        <begin position="208"/>
        <end position="321"/>
    </location>
</feature>
<dbReference type="STRING" id="2342.SOPEG_2152"/>
<name>W0HJM5_9GAMM</name>
<keyword evidence="6" id="KW-0239">DNA-directed DNA polymerase</keyword>
<dbReference type="Pfam" id="PF09115">
    <property type="entry name" value="DNApol3-delta_C"/>
    <property type="match status" value="1"/>
</dbReference>
<evidence type="ECO:0000259" key="9">
    <source>
        <dbReference type="Pfam" id="PF21500"/>
    </source>
</evidence>
<organism evidence="10 11">
    <name type="scientific">Candidatus Sodalis pierantonii str. SOPE</name>
    <dbReference type="NCBI Taxonomy" id="2342"/>
    <lineage>
        <taxon>Bacteria</taxon>
        <taxon>Pseudomonadati</taxon>
        <taxon>Pseudomonadota</taxon>
        <taxon>Gammaproteobacteria</taxon>
        <taxon>Enterobacterales</taxon>
        <taxon>Bruguierivoracaceae</taxon>
        <taxon>Sodalis</taxon>
    </lineage>
</organism>
<dbReference type="KEGG" id="pes:SOPEG_2152"/>
<dbReference type="Proteomes" id="UP000019025">
    <property type="component" value="Chromosome"/>
</dbReference>
<evidence type="ECO:0000256" key="6">
    <source>
        <dbReference type="ARBA" id="ARBA00022932"/>
    </source>
</evidence>
<dbReference type="GO" id="GO:0003677">
    <property type="term" value="F:DNA binding"/>
    <property type="evidence" value="ECO:0007669"/>
    <property type="project" value="InterPro"/>
</dbReference>
<dbReference type="Gene3D" id="3.40.50.300">
    <property type="entry name" value="P-loop containing nucleotide triphosphate hydrolases"/>
    <property type="match status" value="1"/>
</dbReference>
<dbReference type="GO" id="GO:0009360">
    <property type="term" value="C:DNA polymerase III complex"/>
    <property type="evidence" value="ECO:0007669"/>
    <property type="project" value="InterPro"/>
</dbReference>
<dbReference type="EMBL" id="CP006568">
    <property type="protein sequence ID" value="AHF74036.1"/>
    <property type="molecule type" value="Genomic_DNA"/>
</dbReference>
<dbReference type="InterPro" id="IPR015199">
    <property type="entry name" value="DNA_pol_III_delta_C"/>
</dbReference>